<feature type="transmembrane region" description="Helical" evidence="2">
    <location>
        <begin position="146"/>
        <end position="165"/>
    </location>
</feature>
<feature type="transmembrane region" description="Helical" evidence="2">
    <location>
        <begin position="64"/>
        <end position="87"/>
    </location>
</feature>
<comment type="caution">
    <text evidence="3">The sequence shown here is derived from an EMBL/GenBank/DDBJ whole genome shotgun (WGS) entry which is preliminary data.</text>
</comment>
<keyword evidence="4" id="KW-1185">Reference proteome</keyword>
<feature type="transmembrane region" description="Helical" evidence="2">
    <location>
        <begin position="258"/>
        <end position="278"/>
    </location>
</feature>
<evidence type="ECO:0000313" key="4">
    <source>
        <dbReference type="Proteomes" id="UP001314263"/>
    </source>
</evidence>
<name>A0AAV1I2E3_9CHLO</name>
<feature type="compositionally biased region" description="Low complexity" evidence="1">
    <location>
        <begin position="16"/>
        <end position="40"/>
    </location>
</feature>
<keyword evidence="2" id="KW-1133">Transmembrane helix</keyword>
<sequence length="304" mass="32575">MAFTGSNGPNGGLGGSPLNTSSKAWFPSRSDSSTSRASLRQEAPSPRSRNRAGGSSNGAYWPSWWVLVAVAVLLAVIAAFSLAMLGAHDDGMARCERSNIKLAGPKTPAEQHVDYEIEAGYVKGHYELTAHGKVTLAKSTFMLKNLAATGHACTVLGGLVCAFAIVSGLSALALLAPLVKWGVLVAFQPRAREEMPRQAKNCLGPYLWPTAFINMLALLAMLIAFYIVVAVAVAQTTNARTQHVSPGAAWKCVPHPSWAWWLGVVASFAWMILTFLGWHEGRSQRLGITMSTAAHTMQRPPYSL</sequence>
<organism evidence="3 4">
    <name type="scientific">Coccomyxa viridis</name>
    <dbReference type="NCBI Taxonomy" id="1274662"/>
    <lineage>
        <taxon>Eukaryota</taxon>
        <taxon>Viridiplantae</taxon>
        <taxon>Chlorophyta</taxon>
        <taxon>core chlorophytes</taxon>
        <taxon>Trebouxiophyceae</taxon>
        <taxon>Trebouxiophyceae incertae sedis</taxon>
        <taxon>Coccomyxaceae</taxon>
        <taxon>Coccomyxa</taxon>
    </lineage>
</organism>
<gene>
    <name evidence="3" type="ORF">CVIRNUC_003715</name>
</gene>
<feature type="transmembrane region" description="Helical" evidence="2">
    <location>
        <begin position="207"/>
        <end position="234"/>
    </location>
</feature>
<feature type="region of interest" description="Disordered" evidence="1">
    <location>
        <begin position="1"/>
        <end position="54"/>
    </location>
</feature>
<reference evidence="3 4" key="1">
    <citation type="submission" date="2023-10" db="EMBL/GenBank/DDBJ databases">
        <authorList>
            <person name="Maclean D."/>
            <person name="Macfadyen A."/>
        </authorList>
    </citation>
    <scope>NUCLEOTIDE SEQUENCE [LARGE SCALE GENOMIC DNA]</scope>
</reference>
<proteinExistence type="predicted"/>
<dbReference type="Proteomes" id="UP001314263">
    <property type="component" value="Unassembled WGS sequence"/>
</dbReference>
<accession>A0AAV1I2E3</accession>
<evidence type="ECO:0000256" key="2">
    <source>
        <dbReference type="SAM" id="Phobius"/>
    </source>
</evidence>
<evidence type="ECO:0000256" key="1">
    <source>
        <dbReference type="SAM" id="MobiDB-lite"/>
    </source>
</evidence>
<keyword evidence="2" id="KW-0472">Membrane</keyword>
<dbReference type="AlphaFoldDB" id="A0AAV1I2E3"/>
<evidence type="ECO:0000313" key="3">
    <source>
        <dbReference type="EMBL" id="CAK0769911.1"/>
    </source>
</evidence>
<protein>
    <submittedName>
        <fullName evidence="3">Uncharacterized protein</fullName>
    </submittedName>
</protein>
<keyword evidence="2" id="KW-0812">Transmembrane</keyword>
<dbReference type="EMBL" id="CAUYUE010000004">
    <property type="protein sequence ID" value="CAK0769911.1"/>
    <property type="molecule type" value="Genomic_DNA"/>
</dbReference>